<organism evidence="2">
    <name type="scientific">Cladocopium goreaui</name>
    <dbReference type="NCBI Taxonomy" id="2562237"/>
    <lineage>
        <taxon>Eukaryota</taxon>
        <taxon>Sar</taxon>
        <taxon>Alveolata</taxon>
        <taxon>Dinophyceae</taxon>
        <taxon>Suessiales</taxon>
        <taxon>Symbiodiniaceae</taxon>
        <taxon>Cladocopium</taxon>
    </lineage>
</organism>
<evidence type="ECO:0000313" key="2">
    <source>
        <dbReference type="EMBL" id="CAI4013483.1"/>
    </source>
</evidence>
<feature type="region of interest" description="Disordered" evidence="1">
    <location>
        <begin position="1"/>
        <end position="47"/>
    </location>
</feature>
<proteinExistence type="predicted"/>
<evidence type="ECO:0000313" key="4">
    <source>
        <dbReference type="Proteomes" id="UP001152797"/>
    </source>
</evidence>
<sequence>GKFQARPKGYRAAELNEEGEEQTEGEQEPDEEAEQQEEWSEAGETESELRLSAFIPVGAEISSGRAVGSSDLPLLSTNAPSLPAVNPSLVYWKSCKPRVFDPMASQSIPVSNSCSVLEEVSETESLITISEAGLEISDDEEDLDLRFALALSKVEALTAVSNNQHTPAASFCNGNSTFDAWLPDPQSVDVDCEVSASFLSDCSRVPNFDEHVGFELTSPQSSHLPFTSLDHATLSHDSLESLEEMPQLLDSDVVEPNLNSVHGVDRPFACHVPLPAFCRCPRPTSSSDDIPSVASSARDAAHHLSNETSFGLAAILEEISLKQSGNQFSSVLVPYKIAFQQFADCSHRFSELCDIFTGVDLNTAVIQLNGCGQHEISSMEHEEESCFMPPF</sequence>
<accession>A0A9P1GHL6</accession>
<dbReference type="AlphaFoldDB" id="A0A9P1GHL6"/>
<dbReference type="EMBL" id="CAMXCT020005889">
    <property type="protein sequence ID" value="CAL1166858.1"/>
    <property type="molecule type" value="Genomic_DNA"/>
</dbReference>
<evidence type="ECO:0000256" key="1">
    <source>
        <dbReference type="SAM" id="MobiDB-lite"/>
    </source>
</evidence>
<reference evidence="3 4" key="2">
    <citation type="submission" date="2024-05" db="EMBL/GenBank/DDBJ databases">
        <authorList>
            <person name="Chen Y."/>
            <person name="Shah S."/>
            <person name="Dougan E. K."/>
            <person name="Thang M."/>
            <person name="Chan C."/>
        </authorList>
    </citation>
    <scope>NUCLEOTIDE SEQUENCE [LARGE SCALE GENOMIC DNA]</scope>
</reference>
<protein>
    <submittedName>
        <fullName evidence="2">Uncharacterized protein</fullName>
    </submittedName>
</protein>
<reference evidence="2" key="1">
    <citation type="submission" date="2022-10" db="EMBL/GenBank/DDBJ databases">
        <authorList>
            <person name="Chen Y."/>
            <person name="Dougan E. K."/>
            <person name="Chan C."/>
            <person name="Rhodes N."/>
            <person name="Thang M."/>
        </authorList>
    </citation>
    <scope>NUCLEOTIDE SEQUENCE</scope>
</reference>
<dbReference type="EMBL" id="CAMXCT030005889">
    <property type="protein sequence ID" value="CAL4800795.1"/>
    <property type="molecule type" value="Genomic_DNA"/>
</dbReference>
<evidence type="ECO:0000313" key="3">
    <source>
        <dbReference type="EMBL" id="CAL4800795.1"/>
    </source>
</evidence>
<keyword evidence="4" id="KW-1185">Reference proteome</keyword>
<gene>
    <name evidence="2" type="ORF">C1SCF055_LOCUS38445</name>
</gene>
<dbReference type="EMBL" id="CAMXCT010005889">
    <property type="protein sequence ID" value="CAI4013483.1"/>
    <property type="molecule type" value="Genomic_DNA"/>
</dbReference>
<feature type="non-terminal residue" evidence="2">
    <location>
        <position position="1"/>
    </location>
</feature>
<dbReference type="Proteomes" id="UP001152797">
    <property type="component" value="Unassembled WGS sequence"/>
</dbReference>
<name>A0A9P1GHL6_9DINO</name>
<comment type="caution">
    <text evidence="2">The sequence shown here is derived from an EMBL/GenBank/DDBJ whole genome shotgun (WGS) entry which is preliminary data.</text>
</comment>
<feature type="compositionally biased region" description="Acidic residues" evidence="1">
    <location>
        <begin position="15"/>
        <end position="46"/>
    </location>
</feature>